<feature type="compositionally biased region" description="Basic residues" evidence="1">
    <location>
        <begin position="239"/>
        <end position="252"/>
    </location>
</feature>
<name>J0DBZ1_AURST</name>
<evidence type="ECO:0000313" key="2">
    <source>
        <dbReference type="EMBL" id="EJD39512.1"/>
    </source>
</evidence>
<dbReference type="Proteomes" id="UP000006514">
    <property type="component" value="Unassembled WGS sequence"/>
</dbReference>
<accession>J0DBZ1</accession>
<dbReference type="KEGG" id="adl:AURDEDRAFT_171323"/>
<organism evidence="2 3">
    <name type="scientific">Auricularia subglabra (strain TFB-10046 / SS5)</name>
    <name type="common">White-rot fungus</name>
    <name type="synonym">Auricularia delicata (strain TFB10046)</name>
    <dbReference type="NCBI Taxonomy" id="717982"/>
    <lineage>
        <taxon>Eukaryota</taxon>
        <taxon>Fungi</taxon>
        <taxon>Dikarya</taxon>
        <taxon>Basidiomycota</taxon>
        <taxon>Agaricomycotina</taxon>
        <taxon>Agaricomycetes</taxon>
        <taxon>Auriculariales</taxon>
        <taxon>Auriculariaceae</taxon>
        <taxon>Auricularia</taxon>
    </lineage>
</organism>
<dbReference type="OrthoDB" id="2669999at2759"/>
<dbReference type="EMBL" id="JH687812">
    <property type="protein sequence ID" value="EJD39512.1"/>
    <property type="molecule type" value="Genomic_DNA"/>
</dbReference>
<protein>
    <submittedName>
        <fullName evidence="2">Uncharacterized protein</fullName>
    </submittedName>
</protein>
<keyword evidence="3" id="KW-1185">Reference proteome</keyword>
<feature type="region of interest" description="Disordered" evidence="1">
    <location>
        <begin position="178"/>
        <end position="252"/>
    </location>
</feature>
<sequence>MPLHRTEDQGICIGERCAAGARVHKVVLVFINRFAVERVKLCDHTSLPVLLMKRGLFCSGPTLPGYAFSLDLLNLFRGLLRHGGNSVQSLAASLHDQHRQYGYVLRGAAGQPIQEGYRRTLAAAENLTLPHWFMWYSTWNSGNSSWNSPTVGSLTAAAAGSPVHSADMPPPPLYEPGDTRAWRSPAASRTVGAAGGTRRGEGSSRAAAAFWLRRSPAETARDHRENGLDAQCGQAAARGAKRRGRSRLRAPR</sequence>
<evidence type="ECO:0000313" key="3">
    <source>
        <dbReference type="Proteomes" id="UP000006514"/>
    </source>
</evidence>
<evidence type="ECO:0000256" key="1">
    <source>
        <dbReference type="SAM" id="MobiDB-lite"/>
    </source>
</evidence>
<feature type="compositionally biased region" description="Basic and acidic residues" evidence="1">
    <location>
        <begin position="215"/>
        <end position="227"/>
    </location>
</feature>
<proteinExistence type="predicted"/>
<reference evidence="3" key="1">
    <citation type="journal article" date="2012" name="Science">
        <title>The Paleozoic origin of enzymatic lignin decomposition reconstructed from 31 fungal genomes.</title>
        <authorList>
            <person name="Floudas D."/>
            <person name="Binder M."/>
            <person name="Riley R."/>
            <person name="Barry K."/>
            <person name="Blanchette R.A."/>
            <person name="Henrissat B."/>
            <person name="Martinez A.T."/>
            <person name="Otillar R."/>
            <person name="Spatafora J.W."/>
            <person name="Yadav J.S."/>
            <person name="Aerts A."/>
            <person name="Benoit I."/>
            <person name="Boyd A."/>
            <person name="Carlson A."/>
            <person name="Copeland A."/>
            <person name="Coutinho P.M."/>
            <person name="de Vries R.P."/>
            <person name="Ferreira P."/>
            <person name="Findley K."/>
            <person name="Foster B."/>
            <person name="Gaskell J."/>
            <person name="Glotzer D."/>
            <person name="Gorecki P."/>
            <person name="Heitman J."/>
            <person name="Hesse C."/>
            <person name="Hori C."/>
            <person name="Igarashi K."/>
            <person name="Jurgens J.A."/>
            <person name="Kallen N."/>
            <person name="Kersten P."/>
            <person name="Kohler A."/>
            <person name="Kuees U."/>
            <person name="Kumar T.K.A."/>
            <person name="Kuo A."/>
            <person name="LaButti K."/>
            <person name="Larrondo L.F."/>
            <person name="Lindquist E."/>
            <person name="Ling A."/>
            <person name="Lombard V."/>
            <person name="Lucas S."/>
            <person name="Lundell T."/>
            <person name="Martin R."/>
            <person name="McLaughlin D.J."/>
            <person name="Morgenstern I."/>
            <person name="Morin E."/>
            <person name="Murat C."/>
            <person name="Nagy L.G."/>
            <person name="Nolan M."/>
            <person name="Ohm R.A."/>
            <person name="Patyshakuliyeva A."/>
            <person name="Rokas A."/>
            <person name="Ruiz-Duenas F.J."/>
            <person name="Sabat G."/>
            <person name="Salamov A."/>
            <person name="Samejima M."/>
            <person name="Schmutz J."/>
            <person name="Slot J.C."/>
            <person name="St John F."/>
            <person name="Stenlid J."/>
            <person name="Sun H."/>
            <person name="Sun S."/>
            <person name="Syed K."/>
            <person name="Tsang A."/>
            <person name="Wiebenga A."/>
            <person name="Young D."/>
            <person name="Pisabarro A."/>
            <person name="Eastwood D.C."/>
            <person name="Martin F."/>
            <person name="Cullen D."/>
            <person name="Grigoriev I.V."/>
            <person name="Hibbett D.S."/>
        </authorList>
    </citation>
    <scope>NUCLEOTIDE SEQUENCE [LARGE SCALE GENOMIC DNA]</scope>
    <source>
        <strain evidence="3">TFB10046</strain>
    </source>
</reference>
<dbReference type="AlphaFoldDB" id="J0DBZ1"/>
<dbReference type="InParanoid" id="J0DBZ1"/>
<gene>
    <name evidence="2" type="ORF">AURDEDRAFT_171323</name>
</gene>